<dbReference type="AlphaFoldDB" id="A0A1I0R7J4"/>
<dbReference type="OrthoDB" id="6079148at2"/>
<sequence length="283" mass="32645">MRTFLLAILACIYLNTQAQDSYPKIKYIDTYDAVFKGMIGYKTPFTMYLKFYAYARKSNASYAITGWYQTENQVGKTSIAGLYDDDLTVYAFHDSASTQHMLNFETEKTNFWEEMSFYKNLPEYSEKFVFGDSTYNWTDKNDTLNVMLGAHNLDIKDSREFLMFNPSKGFKLDELGDRNWIFDILAHKDNRYILEYAYASKPLYIGMCAAGEESGLLYLEFDELNALTTYQFYNLESCLFDFSSIAEKTANGAIKYITDRGEGKAQSVIIVDTEQVVISRSIN</sequence>
<evidence type="ECO:0000313" key="2">
    <source>
        <dbReference type="EMBL" id="SEW36432.1"/>
    </source>
</evidence>
<keyword evidence="1" id="KW-0732">Signal</keyword>
<proteinExistence type="predicted"/>
<keyword evidence="3" id="KW-1185">Reference proteome</keyword>
<dbReference type="RefSeq" id="WP_090259686.1">
    <property type="nucleotide sequence ID" value="NZ_FOIR01000003.1"/>
</dbReference>
<accession>A0A1I0R7J4</accession>
<feature type="chain" id="PRO_5011560301" evidence="1">
    <location>
        <begin position="19"/>
        <end position="283"/>
    </location>
</feature>
<protein>
    <submittedName>
        <fullName evidence="2">Uncharacterized protein</fullName>
    </submittedName>
</protein>
<dbReference type="GeneID" id="99987856"/>
<dbReference type="Proteomes" id="UP000199437">
    <property type="component" value="Unassembled WGS sequence"/>
</dbReference>
<dbReference type="STRING" id="1267423.SAMN05216290_3178"/>
<gene>
    <name evidence="2" type="ORF">SAMN05216290_3178</name>
</gene>
<reference evidence="3" key="1">
    <citation type="submission" date="2016-10" db="EMBL/GenBank/DDBJ databases">
        <authorList>
            <person name="Varghese N."/>
            <person name="Submissions S."/>
        </authorList>
    </citation>
    <scope>NUCLEOTIDE SEQUENCE [LARGE SCALE GENOMIC DNA]</scope>
    <source>
        <strain evidence="3">CGMCC 1.12402</strain>
    </source>
</reference>
<feature type="signal peptide" evidence="1">
    <location>
        <begin position="1"/>
        <end position="18"/>
    </location>
</feature>
<name>A0A1I0R7J4_9BACT</name>
<evidence type="ECO:0000256" key="1">
    <source>
        <dbReference type="SAM" id="SignalP"/>
    </source>
</evidence>
<dbReference type="EMBL" id="FOIR01000003">
    <property type="protein sequence ID" value="SEW36432.1"/>
    <property type="molecule type" value="Genomic_DNA"/>
</dbReference>
<evidence type="ECO:0000313" key="3">
    <source>
        <dbReference type="Proteomes" id="UP000199437"/>
    </source>
</evidence>
<organism evidence="2 3">
    <name type="scientific">Roseivirga pacifica</name>
    <dbReference type="NCBI Taxonomy" id="1267423"/>
    <lineage>
        <taxon>Bacteria</taxon>
        <taxon>Pseudomonadati</taxon>
        <taxon>Bacteroidota</taxon>
        <taxon>Cytophagia</taxon>
        <taxon>Cytophagales</taxon>
        <taxon>Roseivirgaceae</taxon>
        <taxon>Roseivirga</taxon>
    </lineage>
</organism>